<dbReference type="OrthoDB" id="5835829at2759"/>
<evidence type="ECO:0000256" key="2">
    <source>
        <dbReference type="ARBA" id="ARBA00022679"/>
    </source>
</evidence>
<protein>
    <recommendedName>
        <fullName evidence="5">UDP-glycosyltransferases domain-containing protein</fullName>
    </recommendedName>
</protein>
<dbReference type="AlphaFoldDB" id="A0A368PWN2"/>
<evidence type="ECO:0000313" key="4">
    <source>
        <dbReference type="EMBL" id="RCV10197.1"/>
    </source>
</evidence>
<comment type="similarity">
    <text evidence="1">Belongs to the UDP-glycosyltransferase family.</text>
</comment>
<evidence type="ECO:0000256" key="3">
    <source>
        <dbReference type="SAM" id="MobiDB-lite"/>
    </source>
</evidence>
<evidence type="ECO:0008006" key="5">
    <source>
        <dbReference type="Google" id="ProtNLM"/>
    </source>
</evidence>
<dbReference type="PANTHER" id="PTHR11926:SF1352">
    <property type="entry name" value="UDP-GLYCOSYLTRANSFERASE 76C1"/>
    <property type="match status" value="1"/>
</dbReference>
<reference evidence="4" key="2">
    <citation type="submission" date="2015-07" db="EMBL/GenBank/DDBJ databases">
        <authorList>
            <person name="Noorani M."/>
        </authorList>
    </citation>
    <scope>NUCLEOTIDE SEQUENCE</scope>
    <source>
        <strain evidence="4">Yugu1</strain>
    </source>
</reference>
<dbReference type="CDD" id="cd03784">
    <property type="entry name" value="GT1_Gtf-like"/>
    <property type="match status" value="1"/>
</dbReference>
<dbReference type="SUPFAM" id="SSF53756">
    <property type="entry name" value="UDP-Glycosyltransferase/glycogen phosphorylase"/>
    <property type="match status" value="1"/>
</dbReference>
<dbReference type="PANTHER" id="PTHR11926">
    <property type="entry name" value="GLUCOSYL/GLUCURONOSYL TRANSFERASES"/>
    <property type="match status" value="1"/>
</dbReference>
<feature type="region of interest" description="Disordered" evidence="3">
    <location>
        <begin position="118"/>
        <end position="140"/>
    </location>
</feature>
<dbReference type="GO" id="GO:0035251">
    <property type="term" value="F:UDP-glucosyltransferase activity"/>
    <property type="evidence" value="ECO:0007669"/>
    <property type="project" value="UniProtKB-ARBA"/>
</dbReference>
<dbReference type="EMBL" id="CM003529">
    <property type="protein sequence ID" value="RCV10197.1"/>
    <property type="molecule type" value="Genomic_DNA"/>
</dbReference>
<reference evidence="4" key="1">
    <citation type="journal article" date="2012" name="Nat. Biotechnol.">
        <title>Reference genome sequence of the model plant Setaria.</title>
        <authorList>
            <person name="Bennetzen J.L."/>
            <person name="Schmutz J."/>
            <person name="Wang H."/>
            <person name="Percifield R."/>
            <person name="Hawkins J."/>
            <person name="Pontaroli A.C."/>
            <person name="Estep M."/>
            <person name="Feng L."/>
            <person name="Vaughn J.N."/>
            <person name="Grimwood J."/>
            <person name="Jenkins J."/>
            <person name="Barry K."/>
            <person name="Lindquist E."/>
            <person name="Hellsten U."/>
            <person name="Deshpande S."/>
            <person name="Wang X."/>
            <person name="Wu X."/>
            <person name="Mitros T."/>
            <person name="Triplett J."/>
            <person name="Yang X."/>
            <person name="Ye C.Y."/>
            <person name="Mauro-Herrera M."/>
            <person name="Wang L."/>
            <person name="Li P."/>
            <person name="Sharma M."/>
            <person name="Sharma R."/>
            <person name="Ronald P.C."/>
            <person name="Panaud O."/>
            <person name="Kellogg E.A."/>
            <person name="Brutnell T.P."/>
            <person name="Doust A.N."/>
            <person name="Tuskan G.A."/>
            <person name="Rokhsar D."/>
            <person name="Devos K.M."/>
        </authorList>
    </citation>
    <scope>NUCLEOTIDE SEQUENCE [LARGE SCALE GENOMIC DNA]</scope>
    <source>
        <strain evidence="4">Yugu1</strain>
    </source>
</reference>
<proteinExistence type="inferred from homology"/>
<dbReference type="FunFam" id="3.40.50.2000:FF:000232">
    <property type="entry name" value="UDP-glycosyltransferase 76C1"/>
    <property type="match status" value="1"/>
</dbReference>
<accession>A0A368PWN2</accession>
<dbReference type="FunFam" id="3.40.50.2000:FF:000040">
    <property type="entry name" value="UDP-glycosyltransferase 76C1"/>
    <property type="match status" value="1"/>
</dbReference>
<evidence type="ECO:0000256" key="1">
    <source>
        <dbReference type="ARBA" id="ARBA00009995"/>
    </source>
</evidence>
<name>A0A368PWN2_SETIT</name>
<dbReference type="InterPro" id="IPR002213">
    <property type="entry name" value="UDP_glucos_trans"/>
</dbReference>
<dbReference type="Gene3D" id="3.40.50.2000">
    <property type="entry name" value="Glycogen Phosphorylase B"/>
    <property type="match status" value="2"/>
</dbReference>
<organism evidence="4">
    <name type="scientific">Setaria italica</name>
    <name type="common">Foxtail millet</name>
    <name type="synonym">Panicum italicum</name>
    <dbReference type="NCBI Taxonomy" id="4555"/>
    <lineage>
        <taxon>Eukaryota</taxon>
        <taxon>Viridiplantae</taxon>
        <taxon>Streptophyta</taxon>
        <taxon>Embryophyta</taxon>
        <taxon>Tracheophyta</taxon>
        <taxon>Spermatophyta</taxon>
        <taxon>Magnoliopsida</taxon>
        <taxon>Liliopsida</taxon>
        <taxon>Poales</taxon>
        <taxon>Poaceae</taxon>
        <taxon>PACMAD clade</taxon>
        <taxon>Panicoideae</taxon>
        <taxon>Panicodae</taxon>
        <taxon>Paniceae</taxon>
        <taxon>Cenchrinae</taxon>
        <taxon>Setaria</taxon>
    </lineage>
</organism>
<sequence>MEDGQRCPPHDQQRDRGKWLHLGALGWRTKDPETEDNVDPGMEDGVGEAMVMATEDGVVRVMEDTAWCRWAVEDGVGAAVQDGIGQFRTSSGRRLRRASGRRLRRGGFMWMEWWLGGSGGGDRGESRRRSRKGPRRREGTIKGLRSISSFRGTDVGTGGSSSSIIGCSGFRHRVSRARTGLITCSAGQSSGGPVVYQLGPDLLATTEAKKPIQAMATAAAGGRRRRVLFFPLPYQGHINPMFQLAGLLHARGFAVTIFHTHFNAPDASAHRDYDFVPVPDGMPEGGHPLQDIAKRILDMNRACEAPFRERLAALLERREGDDVACLVADAHLLAMVDVARGLGVPTLVLRTASAACFRCFLAYPMLHEKGYLPPQESDLDMPVKELPPLRVKDLYYSRRVDNELVTKLLTRATQAVKNSSGLVINTSDALEKTELERIRDELNIPMVLPVGPLHKLSSKSVGSSLLNQDYGCIEWLETRPSKSVLYVSFGSLASVGSKEFLEVAWGLANSGVPFLWVVRPDILQDLDDPNFPNGFEAAVQDRGKLIQWAPQEEVLAHRAVGGFWTHNGWNSTLESICEGVPMMCRPQFADQPMNTRYVEQTWGVGFELEGVLERGKIEKAVRKLMKDREGDEMRERAKELKNKVEDCLKIGGSSQIAIDKLVNYLLAT</sequence>
<gene>
    <name evidence="4" type="ORF">SETIT_2G093000v2</name>
</gene>
<keyword evidence="2" id="KW-0808">Transferase</keyword>
<dbReference type="Pfam" id="PF00201">
    <property type="entry name" value="UDPGT"/>
    <property type="match status" value="1"/>
</dbReference>